<dbReference type="AlphaFoldDB" id="A0A2Z6NER1"/>
<dbReference type="InterPro" id="IPR012340">
    <property type="entry name" value="NA-bd_OB-fold"/>
</dbReference>
<evidence type="ECO:0000313" key="2">
    <source>
        <dbReference type="Proteomes" id="UP000242715"/>
    </source>
</evidence>
<dbReference type="OrthoDB" id="1432323at2759"/>
<sequence>MMSFSSQKFANSASGSQLTPEDHFIQQCPIHKLADIVKLQKVESTFSHYIRETKGAQPPYKCSEEHETTNHVQRYRIDVQVCDGDTNTRFVFWDNSCIDLLGVTASDLQKTVLKDGVTNHLEYPETIDEMMGRTFAFHVKWQKQWKHGSVLECKDSKVLVNRIQKELNNGLPINSTETSSIRKLHAAESSESQQCEVQCSQSKPLQIVDTLDDCSNVSEVSASADFDPLQQTMLTPSKRSPVEPKDDDLLIAQQSSTRLIKKRSQKHQNCETLTLFITNLCSTNYLFESPC</sequence>
<accession>A0A2Z6NER1</accession>
<evidence type="ECO:0008006" key="3">
    <source>
        <dbReference type="Google" id="ProtNLM"/>
    </source>
</evidence>
<dbReference type="Proteomes" id="UP000242715">
    <property type="component" value="Unassembled WGS sequence"/>
</dbReference>
<protein>
    <recommendedName>
        <fullName evidence="3">Replication factor A C-terminal domain-containing protein</fullName>
    </recommendedName>
</protein>
<name>A0A2Z6NER1_TRISU</name>
<keyword evidence="2" id="KW-1185">Reference proteome</keyword>
<dbReference type="EMBL" id="DF973812">
    <property type="protein sequence ID" value="GAU40513.1"/>
    <property type="molecule type" value="Genomic_DNA"/>
</dbReference>
<reference evidence="2" key="1">
    <citation type="journal article" date="2017" name="Front. Plant Sci.">
        <title>Climate Clever Clovers: New Paradigm to Reduce the Environmental Footprint of Ruminants by Breeding Low Methanogenic Forages Utilizing Haplotype Variation.</title>
        <authorList>
            <person name="Kaur P."/>
            <person name="Appels R."/>
            <person name="Bayer P.E."/>
            <person name="Keeble-Gagnere G."/>
            <person name="Wang J."/>
            <person name="Hirakawa H."/>
            <person name="Shirasawa K."/>
            <person name="Vercoe P."/>
            <person name="Stefanova K."/>
            <person name="Durmic Z."/>
            <person name="Nichols P."/>
            <person name="Revell C."/>
            <person name="Isobe S.N."/>
            <person name="Edwards D."/>
            <person name="Erskine W."/>
        </authorList>
    </citation>
    <scope>NUCLEOTIDE SEQUENCE [LARGE SCALE GENOMIC DNA]</scope>
    <source>
        <strain evidence="2">cv. Daliak</strain>
    </source>
</reference>
<dbReference type="Gene3D" id="2.40.50.140">
    <property type="entry name" value="Nucleic acid-binding proteins"/>
    <property type="match status" value="1"/>
</dbReference>
<gene>
    <name evidence="1" type="ORF">TSUD_92850</name>
</gene>
<dbReference type="SUPFAM" id="SSF50249">
    <property type="entry name" value="Nucleic acid-binding proteins"/>
    <property type="match status" value="1"/>
</dbReference>
<proteinExistence type="predicted"/>
<evidence type="ECO:0000313" key="1">
    <source>
        <dbReference type="EMBL" id="GAU40513.1"/>
    </source>
</evidence>
<organism evidence="1 2">
    <name type="scientific">Trifolium subterraneum</name>
    <name type="common">Subterranean clover</name>
    <dbReference type="NCBI Taxonomy" id="3900"/>
    <lineage>
        <taxon>Eukaryota</taxon>
        <taxon>Viridiplantae</taxon>
        <taxon>Streptophyta</taxon>
        <taxon>Embryophyta</taxon>
        <taxon>Tracheophyta</taxon>
        <taxon>Spermatophyta</taxon>
        <taxon>Magnoliopsida</taxon>
        <taxon>eudicotyledons</taxon>
        <taxon>Gunneridae</taxon>
        <taxon>Pentapetalae</taxon>
        <taxon>rosids</taxon>
        <taxon>fabids</taxon>
        <taxon>Fabales</taxon>
        <taxon>Fabaceae</taxon>
        <taxon>Papilionoideae</taxon>
        <taxon>50 kb inversion clade</taxon>
        <taxon>NPAAA clade</taxon>
        <taxon>Hologalegina</taxon>
        <taxon>IRL clade</taxon>
        <taxon>Trifolieae</taxon>
        <taxon>Trifolium</taxon>
    </lineage>
</organism>